<sequence length="465" mass="47897">MAMTADRPPATPASVNAPASGARRLPRSIGVFGGTLLTLSCLTPASSLFVVVPPLLALTGTGAALTIVLAGVLCVAVALCYAEMGTLVPSAGGEYAMVGTVAGRFSGWLMFALSFVVVLVIPPIFAVGTADYLAPVLDLDKRAVGVAVMLLGTVMGLLNLRANAWITGIFLGLEVVAAGVVAFLGFAHARRPASVLVQPTLAEPGAGSVLGPVTIIAGLAVALFVLQGFTTAVYLSEEMRAPRRTVVRTVLWTLAAGALVVLVPVVAIVLGAPDATTLAAGDVAAMVTGWSSPAVGVFVSLSIAIAIVNAVVVMVIQNSRVLYASARDRAWPDVVNRALGTIGARFSSPWPATLVVGLSGAVLCLVPIATLNGVTSVVVAALYFGVVAATLVARRGNHRAAPAWRMWGWPVLPVLTAVVLLYVLSRQAASDLVITLAVLVLAAGYWRFYLRPRAGERWVVTVPAD</sequence>
<feature type="transmembrane region" description="Helical" evidence="7">
    <location>
        <begin position="247"/>
        <end position="270"/>
    </location>
</feature>
<dbReference type="Gene3D" id="1.20.1740.10">
    <property type="entry name" value="Amino acid/polyamine transporter I"/>
    <property type="match status" value="1"/>
</dbReference>
<dbReference type="Pfam" id="PF13520">
    <property type="entry name" value="AA_permease_2"/>
    <property type="match status" value="1"/>
</dbReference>
<feature type="transmembrane region" description="Helical" evidence="7">
    <location>
        <begin position="29"/>
        <end position="51"/>
    </location>
</feature>
<evidence type="ECO:0000256" key="5">
    <source>
        <dbReference type="ARBA" id="ARBA00023136"/>
    </source>
</evidence>
<keyword evidence="9" id="KW-1185">Reference proteome</keyword>
<feature type="region of interest" description="Disordered" evidence="6">
    <location>
        <begin position="1"/>
        <end position="20"/>
    </location>
</feature>
<accession>A0ABW5G6I7</accession>
<dbReference type="EMBL" id="JBHUKU010000001">
    <property type="protein sequence ID" value="MFD2457111.1"/>
    <property type="molecule type" value="Genomic_DNA"/>
</dbReference>
<dbReference type="PIRSF" id="PIRSF006060">
    <property type="entry name" value="AA_transporter"/>
    <property type="match status" value="1"/>
</dbReference>
<evidence type="ECO:0000256" key="2">
    <source>
        <dbReference type="ARBA" id="ARBA00022475"/>
    </source>
</evidence>
<keyword evidence="4 7" id="KW-1133">Transmembrane helix</keyword>
<feature type="transmembrane region" description="Helical" evidence="7">
    <location>
        <begin position="142"/>
        <end position="160"/>
    </location>
</feature>
<keyword evidence="5 7" id="KW-0472">Membrane</keyword>
<feature type="transmembrane region" description="Helical" evidence="7">
    <location>
        <begin position="290"/>
        <end position="316"/>
    </location>
</feature>
<organism evidence="8 9">
    <name type="scientific">Amycolatopsis samaneae</name>
    <dbReference type="NCBI Taxonomy" id="664691"/>
    <lineage>
        <taxon>Bacteria</taxon>
        <taxon>Bacillati</taxon>
        <taxon>Actinomycetota</taxon>
        <taxon>Actinomycetes</taxon>
        <taxon>Pseudonocardiales</taxon>
        <taxon>Pseudonocardiaceae</taxon>
        <taxon>Amycolatopsis</taxon>
    </lineage>
</organism>
<dbReference type="PANTHER" id="PTHR42770">
    <property type="entry name" value="AMINO ACID TRANSPORTER-RELATED"/>
    <property type="match status" value="1"/>
</dbReference>
<evidence type="ECO:0000256" key="6">
    <source>
        <dbReference type="SAM" id="MobiDB-lite"/>
    </source>
</evidence>
<dbReference type="RefSeq" id="WP_345402169.1">
    <property type="nucleotide sequence ID" value="NZ_BAABHG010000013.1"/>
</dbReference>
<feature type="transmembrane region" description="Helical" evidence="7">
    <location>
        <begin position="63"/>
        <end position="84"/>
    </location>
</feature>
<keyword evidence="3 7" id="KW-0812">Transmembrane</keyword>
<dbReference type="Proteomes" id="UP001597419">
    <property type="component" value="Unassembled WGS sequence"/>
</dbReference>
<dbReference type="PANTHER" id="PTHR42770:SF7">
    <property type="entry name" value="MEMBRANE PROTEIN"/>
    <property type="match status" value="1"/>
</dbReference>
<feature type="transmembrane region" description="Helical" evidence="7">
    <location>
        <begin position="167"/>
        <end position="189"/>
    </location>
</feature>
<gene>
    <name evidence="8" type="ORF">ACFSYJ_00805</name>
</gene>
<protein>
    <submittedName>
        <fullName evidence="8">APC family permease</fullName>
    </submittedName>
</protein>
<evidence type="ECO:0000256" key="7">
    <source>
        <dbReference type="SAM" id="Phobius"/>
    </source>
</evidence>
<name>A0ABW5G6I7_9PSEU</name>
<feature type="transmembrane region" description="Helical" evidence="7">
    <location>
        <begin position="406"/>
        <end position="424"/>
    </location>
</feature>
<feature type="transmembrane region" description="Helical" evidence="7">
    <location>
        <begin position="105"/>
        <end position="130"/>
    </location>
</feature>
<comment type="caution">
    <text evidence="8">The sequence shown here is derived from an EMBL/GenBank/DDBJ whole genome shotgun (WGS) entry which is preliminary data.</text>
</comment>
<feature type="transmembrane region" description="Helical" evidence="7">
    <location>
        <begin position="430"/>
        <end position="448"/>
    </location>
</feature>
<feature type="transmembrane region" description="Helical" evidence="7">
    <location>
        <begin position="209"/>
        <end position="235"/>
    </location>
</feature>
<dbReference type="InterPro" id="IPR002293">
    <property type="entry name" value="AA/rel_permease1"/>
</dbReference>
<reference evidence="9" key="1">
    <citation type="journal article" date="2019" name="Int. J. Syst. Evol. Microbiol.">
        <title>The Global Catalogue of Microorganisms (GCM) 10K type strain sequencing project: providing services to taxonomists for standard genome sequencing and annotation.</title>
        <authorList>
            <consortium name="The Broad Institute Genomics Platform"/>
            <consortium name="The Broad Institute Genome Sequencing Center for Infectious Disease"/>
            <person name="Wu L."/>
            <person name="Ma J."/>
        </authorList>
    </citation>
    <scope>NUCLEOTIDE SEQUENCE [LARGE SCALE GENOMIC DNA]</scope>
    <source>
        <strain evidence="9">CGMCC 4.7643</strain>
    </source>
</reference>
<comment type="subcellular location">
    <subcellularLocation>
        <location evidence="1">Cell membrane</location>
        <topology evidence="1">Multi-pass membrane protein</topology>
    </subcellularLocation>
</comment>
<evidence type="ECO:0000313" key="9">
    <source>
        <dbReference type="Proteomes" id="UP001597419"/>
    </source>
</evidence>
<evidence type="ECO:0000256" key="4">
    <source>
        <dbReference type="ARBA" id="ARBA00022989"/>
    </source>
</evidence>
<dbReference type="InterPro" id="IPR050367">
    <property type="entry name" value="APC_superfamily"/>
</dbReference>
<keyword evidence="2" id="KW-1003">Cell membrane</keyword>
<feature type="transmembrane region" description="Helical" evidence="7">
    <location>
        <begin position="374"/>
        <end position="394"/>
    </location>
</feature>
<proteinExistence type="predicted"/>
<evidence type="ECO:0000313" key="8">
    <source>
        <dbReference type="EMBL" id="MFD2457111.1"/>
    </source>
</evidence>
<evidence type="ECO:0000256" key="1">
    <source>
        <dbReference type="ARBA" id="ARBA00004651"/>
    </source>
</evidence>
<evidence type="ECO:0000256" key="3">
    <source>
        <dbReference type="ARBA" id="ARBA00022692"/>
    </source>
</evidence>
<feature type="transmembrane region" description="Helical" evidence="7">
    <location>
        <begin position="350"/>
        <end position="368"/>
    </location>
</feature>